<accession>A0A852VKP9</accession>
<evidence type="ECO:0000259" key="2">
    <source>
        <dbReference type="Pfam" id="PF07589"/>
    </source>
</evidence>
<reference evidence="3 4" key="1">
    <citation type="submission" date="2020-07" db="EMBL/GenBank/DDBJ databases">
        <title>Genomic Encyclopedia of Type Strains, Phase IV (KMG-V): Genome sequencing to study the core and pangenomes of soil and plant-associated prokaryotes.</title>
        <authorList>
            <person name="Whitman W."/>
        </authorList>
    </citation>
    <scope>NUCLEOTIDE SEQUENCE [LARGE SCALE GENOMIC DNA]</scope>
    <source>
        <strain evidence="3 4">M8UP22</strain>
    </source>
</reference>
<gene>
    <name evidence="3" type="ORF">HDF08_002173</name>
</gene>
<name>A0A852VKP9_9BACT</name>
<dbReference type="NCBIfam" id="TIGR02595">
    <property type="entry name" value="PEP_CTERM"/>
    <property type="match status" value="1"/>
</dbReference>
<comment type="caution">
    <text evidence="3">The sequence shown here is derived from an EMBL/GenBank/DDBJ whole genome shotgun (WGS) entry which is preliminary data.</text>
</comment>
<dbReference type="Pfam" id="PF07589">
    <property type="entry name" value="PEP-CTERM"/>
    <property type="match status" value="1"/>
</dbReference>
<feature type="signal peptide" evidence="1">
    <location>
        <begin position="1"/>
        <end position="20"/>
    </location>
</feature>
<evidence type="ECO:0000313" key="4">
    <source>
        <dbReference type="Proteomes" id="UP000564385"/>
    </source>
</evidence>
<proteinExistence type="predicted"/>
<sequence length="212" mass="22507">MKFALLVPIVCLGVATAVVKADTLTLNSGTVNPSGGSADIYPYSFQLGSPSGTSTVNLMCLNYNREVTPGESWSITEESIPTGNSAMDQDYRADAILYSEILHPQAGVTASEVQYAEWSIFDSADLMGNSLFDSTAEVLASNALHAANDQQLISSGYFNQFTLYIPANDTSSGPQEFIGTATTPEPSSLMLFGSGLIGMAGVLRRKLVRSKV</sequence>
<feature type="chain" id="PRO_5033050501" description="Ice-binding protein C-terminal domain-containing protein" evidence="1">
    <location>
        <begin position="21"/>
        <end position="212"/>
    </location>
</feature>
<dbReference type="AlphaFoldDB" id="A0A852VKP9"/>
<feature type="domain" description="Ice-binding protein C-terminal" evidence="2">
    <location>
        <begin position="182"/>
        <end position="205"/>
    </location>
</feature>
<dbReference type="Proteomes" id="UP000564385">
    <property type="component" value="Unassembled WGS sequence"/>
</dbReference>
<dbReference type="InterPro" id="IPR013424">
    <property type="entry name" value="Ice-binding_C"/>
</dbReference>
<evidence type="ECO:0000256" key="1">
    <source>
        <dbReference type="SAM" id="SignalP"/>
    </source>
</evidence>
<keyword evidence="1" id="KW-0732">Signal</keyword>
<dbReference type="EMBL" id="JACCCU010000001">
    <property type="protein sequence ID" value="NYF90106.1"/>
    <property type="molecule type" value="Genomic_DNA"/>
</dbReference>
<evidence type="ECO:0000313" key="3">
    <source>
        <dbReference type="EMBL" id="NYF90106.1"/>
    </source>
</evidence>
<organism evidence="3 4">
    <name type="scientific">Tunturiibacter lichenicola</name>
    <dbReference type="NCBI Taxonomy" id="2051959"/>
    <lineage>
        <taxon>Bacteria</taxon>
        <taxon>Pseudomonadati</taxon>
        <taxon>Acidobacteriota</taxon>
        <taxon>Terriglobia</taxon>
        <taxon>Terriglobales</taxon>
        <taxon>Acidobacteriaceae</taxon>
        <taxon>Tunturiibacter</taxon>
    </lineage>
</organism>
<protein>
    <recommendedName>
        <fullName evidence="2">Ice-binding protein C-terminal domain-containing protein</fullName>
    </recommendedName>
</protein>